<dbReference type="Proteomes" id="UP000000803">
    <property type="component" value="Chromosome 2R"/>
</dbReference>
<reference evidence="2" key="10">
    <citation type="journal article" date="2015" name="G3 (Bethesda)">
        <title>Gene Model Annotations for Drosophila melanogaster: Impact of High-Throughput Data.</title>
        <authorList>
            <consortium name="FlyBase Consortium"/>
            <person name="Matthews B.B."/>
            <person name="Dos Santos G."/>
            <person name="Crosby M.A."/>
            <person name="Emmert D.B."/>
            <person name="St Pierre S.E."/>
            <person name="Gramates L.S."/>
            <person name="Zhou P."/>
            <person name="Schroeder A.J."/>
            <person name="Falls K."/>
            <person name="Strelets V."/>
            <person name="Russo S.M."/>
            <person name="Gelbart W.M."/>
            <person name="null"/>
        </authorList>
    </citation>
    <scope>NUCLEOTIDE SEQUENCE</scope>
</reference>
<protein>
    <submittedName>
        <fullName evidence="1">Uncharacterized protein, isoform A</fullName>
    </submittedName>
    <submittedName>
        <fullName evidence="2">Uncharacterized protein, isoform B</fullName>
    </submittedName>
</protein>
<evidence type="ECO:0000313" key="3">
    <source>
        <dbReference type="FlyBase" id="FBgn0262881"/>
    </source>
</evidence>
<dbReference type="SMR" id="A0A0B4LF43"/>
<reference evidence="2" key="7">
    <citation type="submission" date="2006-08" db="EMBL/GenBank/DDBJ databases">
        <authorList>
            <person name="Celniker S."/>
            <person name="Carlson J."/>
            <person name="Wan K."/>
            <person name="Frise E."/>
            <person name="Hoskins R."/>
            <person name="Park S."/>
            <person name="Svirskas R."/>
            <person name="Rubin G."/>
        </authorList>
    </citation>
    <scope>NUCLEOTIDE SEQUENCE</scope>
</reference>
<proteinExistence type="predicted"/>
<dbReference type="FlyBase" id="FBgn0262881">
    <property type="gene designation" value="Mtkl"/>
</dbReference>
<reference evidence="2 4" key="1">
    <citation type="journal article" date="2000" name="Science">
        <title>The genome sequence of Drosophila melanogaster.</title>
        <authorList>
            <person name="Adams M.D."/>
            <person name="Celniker S.E."/>
            <person name="Holt R.A."/>
            <person name="Evans C.A."/>
            <person name="Gocayne J.D."/>
            <person name="Amanatides P.G."/>
            <person name="Scherer S.E."/>
            <person name="Li P.W."/>
            <person name="Hoskins R.A."/>
            <person name="Galle R.F."/>
            <person name="George R.A."/>
            <person name="Lewis S.E."/>
            <person name="Richards S."/>
            <person name="Ashburner M."/>
            <person name="Henderson S.N."/>
            <person name="Sutton G.G."/>
            <person name="Wortman J.R."/>
            <person name="Yandell M.D."/>
            <person name="Zhang Q."/>
            <person name="Chen L.X."/>
            <person name="Brandon R.C."/>
            <person name="Rogers Y.H."/>
            <person name="Blazej R.G."/>
            <person name="Champe M."/>
            <person name="Pfeiffer B.D."/>
            <person name="Wan K.H."/>
            <person name="Doyle C."/>
            <person name="Baxter E.G."/>
            <person name="Helt G."/>
            <person name="Nelson C.R."/>
            <person name="Gabor G.L."/>
            <person name="Abril J.F."/>
            <person name="Agbayani A."/>
            <person name="An H.J."/>
            <person name="Andrews-Pfannkoch C."/>
            <person name="Baldwin D."/>
            <person name="Ballew R.M."/>
            <person name="Basu A."/>
            <person name="Baxendale J."/>
            <person name="Bayraktaroglu L."/>
            <person name="Beasley E.M."/>
            <person name="Beeson K.Y."/>
            <person name="Benos P.V."/>
            <person name="Berman B.P."/>
            <person name="Bhandari D."/>
            <person name="Bolshakov S."/>
            <person name="Borkova D."/>
            <person name="Botchan M.R."/>
            <person name="Bouck J."/>
            <person name="Brokstein P."/>
            <person name="Brottier P."/>
            <person name="Burtis K.C."/>
            <person name="Busam D.A."/>
            <person name="Butler H."/>
            <person name="Cadieu E."/>
            <person name="Center A."/>
            <person name="Chandra I."/>
            <person name="Cherry J.M."/>
            <person name="Cawley S."/>
            <person name="Dahlke C."/>
            <person name="Davenport L.B."/>
            <person name="Davies P."/>
            <person name="de Pablos B."/>
            <person name="Delcher A."/>
            <person name="Deng Z."/>
            <person name="Mays A.D."/>
            <person name="Dew I."/>
            <person name="Dietz S.M."/>
            <person name="Dodson K."/>
            <person name="Doup L.E."/>
            <person name="Downes M."/>
            <person name="Dugan-Rocha S."/>
            <person name="Dunkov B.C."/>
            <person name="Dunn P."/>
            <person name="Durbin K.J."/>
            <person name="Evangelista C.C."/>
            <person name="Ferraz C."/>
            <person name="Ferriera S."/>
            <person name="Fleischmann W."/>
            <person name="Fosler C."/>
            <person name="Gabrielian A.E."/>
            <person name="Garg N.S."/>
            <person name="Gelbart W.M."/>
            <person name="Glasser K."/>
            <person name="Glodek A."/>
            <person name="Gong F."/>
            <person name="Gorrell J.H."/>
            <person name="Gu Z."/>
            <person name="Guan P."/>
            <person name="Harris M."/>
            <person name="Harris N.L."/>
            <person name="Harvey D."/>
            <person name="Heiman T.J."/>
            <person name="Hernandez J.R."/>
            <person name="Houck J."/>
            <person name="Hostin D."/>
            <person name="Houston K.A."/>
            <person name="Howland T.J."/>
            <person name="Wei M.H."/>
            <person name="Ibegwam C."/>
            <person name="Jalali M."/>
            <person name="Kalush F."/>
            <person name="Karpen G.H."/>
            <person name="Ke Z."/>
            <person name="Kennison J.A."/>
            <person name="Ketchum K.A."/>
            <person name="Kimmel B.E."/>
            <person name="Kodira C.D."/>
            <person name="Kraft C."/>
            <person name="Kravitz S."/>
            <person name="Kulp D."/>
            <person name="Lai Z."/>
            <person name="Lasko P."/>
            <person name="Lei Y."/>
            <person name="Levitsky A.A."/>
            <person name="Li J."/>
            <person name="Li Z."/>
            <person name="Liang Y."/>
            <person name="Lin X."/>
            <person name="Liu X."/>
            <person name="Mattei B."/>
            <person name="McIntosh T.C."/>
            <person name="McLeod M.P."/>
            <person name="McPherson D."/>
            <person name="Merkulov G."/>
            <person name="Milshina N.V."/>
            <person name="Mobarry C."/>
            <person name="Morris J."/>
            <person name="Moshrefi A."/>
            <person name="Mount S.M."/>
            <person name="Moy M."/>
            <person name="Murphy B."/>
            <person name="Murphy L."/>
            <person name="Muzny D.M."/>
            <person name="Nelson D.L."/>
            <person name="Nelson D.R."/>
            <person name="Nelson K.A."/>
            <person name="Nixon K."/>
            <person name="Nusskern D.R."/>
            <person name="Pacleb J.M."/>
            <person name="Palazzolo M."/>
            <person name="Pittman G.S."/>
            <person name="Pan S."/>
            <person name="Pollard J."/>
            <person name="Puri V."/>
            <person name="Reese M.G."/>
            <person name="Reinert K."/>
            <person name="Remington K."/>
            <person name="Saunders R.D."/>
            <person name="Scheeler F."/>
            <person name="Shen H."/>
            <person name="Shue B.C."/>
            <person name="Siden-Kiamos I."/>
            <person name="Simpson M."/>
            <person name="Skupski M.P."/>
            <person name="Smith T."/>
            <person name="Spier E."/>
            <person name="Spradling A.C."/>
            <person name="Stapleton M."/>
            <person name="Strong R."/>
            <person name="Sun E."/>
            <person name="Svirskas R."/>
            <person name="Tector C."/>
            <person name="Turner R."/>
            <person name="Venter E."/>
            <person name="Wang A.H."/>
            <person name="Wang X."/>
            <person name="Wang Z.Y."/>
            <person name="Wassarman D.A."/>
            <person name="Weinstock G.M."/>
            <person name="Weissenbach J."/>
            <person name="Williams S.M."/>
            <person name="WoodageT"/>
            <person name="Worley K.C."/>
            <person name="Wu D."/>
            <person name="Yang S."/>
            <person name="Yao Q.A."/>
            <person name="Ye J."/>
            <person name="Yeh R.F."/>
            <person name="Zaveri J.S."/>
            <person name="Zhan M."/>
            <person name="Zhang G."/>
            <person name="Zhao Q."/>
            <person name="Zheng L."/>
            <person name="Zheng X.H."/>
            <person name="Zhong F.N."/>
            <person name="Zhong W."/>
            <person name="Zhou X."/>
            <person name="Zhu S."/>
            <person name="Zhu X."/>
            <person name="Smith H.O."/>
            <person name="Gibbs R.A."/>
            <person name="Myers E.W."/>
            <person name="Rubin G.M."/>
            <person name="Venter J.C."/>
        </authorList>
    </citation>
    <scope>NUCLEOTIDE SEQUENCE [LARGE SCALE GENOMIC DNA]</scope>
    <source>
        <strain evidence="4">Berkeley</strain>
    </source>
</reference>
<evidence type="ECO:0000313" key="2">
    <source>
        <dbReference type="EMBL" id="AHN56221.1"/>
    </source>
</evidence>
<sequence length="50" mass="5666">MKSLQFSLFLVIYMTLLGVFLGEARVWMPPPPPGRNPFDMRPSPFNPSKG</sequence>
<reference evidence="2 4" key="8">
    <citation type="journal article" date="2007" name="Science">
        <title>The Release 5.1 annotation of Drosophila melanogaster heterochromatin.</title>
        <authorList>
            <person name="Smith C.D."/>
            <person name="Shu S."/>
            <person name="Mungall C.J."/>
            <person name="Karpen G.H."/>
        </authorList>
    </citation>
    <scope>NUCLEOTIDE SEQUENCE [LARGE SCALE GENOMIC DNA]</scope>
    <source>
        <strain evidence="4">Berkeley</strain>
    </source>
</reference>
<dbReference type="PaxDb" id="7227-FBpp0297399"/>
<dbReference type="FunCoup" id="A0A0B4LF43">
    <property type="interactions" value="20"/>
</dbReference>
<dbReference type="Bgee" id="FBgn0262881">
    <property type="expression patterns" value="Expressed in hemocyte (sensu Nematoda and Protostomia) in proboscis and 50 other cell types or tissues"/>
</dbReference>
<reference evidence="2 4" key="6">
    <citation type="journal article" date="2005" name="PLoS Comput. Biol.">
        <title>Combined evidence annotation of transposable elements in genome sequences.</title>
        <authorList>
            <person name="Quesneville H."/>
            <person name="Bergman C.M."/>
            <person name="Andrieu O."/>
            <person name="Autard D."/>
            <person name="Nouaud D."/>
            <person name="Ashburner M."/>
            <person name="Anxolabehere D."/>
        </authorList>
    </citation>
    <scope>NUCLEOTIDE SEQUENCE [LARGE SCALE GENOMIC DNA]</scope>
    <source>
        <strain evidence="4">Berkeley</strain>
    </source>
</reference>
<dbReference type="ExpressionAtlas" id="A0A0B4LF43">
    <property type="expression patterns" value="baseline and differential"/>
</dbReference>
<reference evidence="2 4" key="3">
    <citation type="journal article" date="2002" name="Genome Biol.">
        <title>Annotation of the Drosophila melanogaster euchromatic genome: a systematic review.</title>
        <authorList>
            <person name="Misra S."/>
            <person name="Crosby M.A."/>
            <person name="Mungall C.J."/>
            <person name="Matthews B.B."/>
            <person name="Campbell K.S."/>
            <person name="Hradecky P."/>
            <person name="Huang Y."/>
            <person name="Kaminker J.S."/>
            <person name="Millburn G.H."/>
            <person name="Prochnik S.E."/>
            <person name="Smith C.D."/>
            <person name="Tupy J.L."/>
            <person name="Whitfied E.J."/>
            <person name="Bayraktaroglu L."/>
            <person name="Berman B.P."/>
            <person name="Bettencourt B.R."/>
            <person name="Celniker S.E."/>
            <person name="de Grey A.D."/>
            <person name="Drysdale R.A."/>
            <person name="Harris N.L."/>
            <person name="Richter J."/>
            <person name="Russo S."/>
            <person name="Schroeder A.J."/>
            <person name="Shu S.Q."/>
            <person name="Stapleton M."/>
            <person name="Yamada C."/>
            <person name="Ashburner M."/>
            <person name="Gelbart W.M."/>
            <person name="Rubin G.M."/>
            <person name="Lewis S.E."/>
        </authorList>
    </citation>
    <scope>GENOME REANNOTATION</scope>
    <source>
        <strain evidence="4">Berkeley</strain>
    </source>
</reference>
<dbReference type="RefSeq" id="NP_001286423.1">
    <property type="nucleotide sequence ID" value="NM_001299494.1"/>
</dbReference>
<evidence type="ECO:0000313" key="1">
    <source>
        <dbReference type="EMBL" id="AFH08076.1"/>
    </source>
</evidence>
<keyword evidence="4" id="KW-1185">Reference proteome</keyword>
<reference evidence="2" key="13">
    <citation type="submission" date="2020-04" db="EMBL/GenBank/DDBJ databases">
        <authorList>
            <consortium name="FlyBase"/>
        </authorList>
    </citation>
    <scope>NUCLEOTIDE SEQUENCE</scope>
</reference>
<dbReference type="AGR" id="FB:FBgn0262881"/>
<dbReference type="KEGG" id="dme:Dmel_CG43236"/>
<reference evidence="2" key="14">
    <citation type="submission" date="2020-05" db="EMBL/GenBank/DDBJ databases">
        <title>Drosophila melanogaster release 4 sequence.</title>
        <authorList>
            <consortium name="Berkeley Drosophila Genome Project"/>
            <person name="Celniker S."/>
            <person name="Carlson J."/>
            <person name="Wan K."/>
            <person name="Pfeiffer B."/>
            <person name="Frise E."/>
            <person name="George R."/>
            <person name="Hoskins R."/>
            <person name="Stapleton M."/>
            <person name="Pacleb J."/>
            <person name="Park S."/>
            <person name="Svirskas R."/>
            <person name="Smith E."/>
            <person name="Yu C."/>
            <person name="Rubin G."/>
        </authorList>
    </citation>
    <scope>NUCLEOTIDE SEQUENCE</scope>
</reference>
<dbReference type="RefSeq" id="NP_001246322.1">
    <property type="nucleotide sequence ID" value="NM_001259393.2"/>
</dbReference>
<evidence type="ECO:0000313" key="4">
    <source>
        <dbReference type="Proteomes" id="UP000000803"/>
    </source>
</evidence>
<organism evidence="2 4">
    <name type="scientific">Drosophila melanogaster</name>
    <name type="common">Fruit fly</name>
    <dbReference type="NCBI Taxonomy" id="7227"/>
    <lineage>
        <taxon>Eukaryota</taxon>
        <taxon>Metazoa</taxon>
        <taxon>Ecdysozoa</taxon>
        <taxon>Arthropoda</taxon>
        <taxon>Hexapoda</taxon>
        <taxon>Insecta</taxon>
        <taxon>Pterygota</taxon>
        <taxon>Neoptera</taxon>
        <taxon>Endopterygota</taxon>
        <taxon>Diptera</taxon>
        <taxon>Brachycera</taxon>
        <taxon>Muscomorpha</taxon>
        <taxon>Ephydroidea</taxon>
        <taxon>Drosophilidae</taxon>
        <taxon>Drosophila</taxon>
        <taxon>Sophophora</taxon>
    </lineage>
</organism>
<dbReference type="OrthoDB" id="7832423at2759"/>
<gene>
    <name evidence="3" type="primary">Mtkl</name>
    <name evidence="2" type="synonym">Dmel\CG43236</name>
    <name evidence="2 3" type="ORF">CG43236</name>
    <name evidence="2" type="ORF">Dmel_CG43236</name>
</gene>
<name>A0A0B4LF43_DROME</name>
<dbReference type="AlphaFoldDB" id="A0A0B4LF43"/>
<dbReference type="GO" id="GO:0009611">
    <property type="term" value="P:response to wounding"/>
    <property type="evidence" value="ECO:0000270"/>
    <property type="project" value="FlyBase"/>
</dbReference>
<dbReference type="InParanoid" id="A0A0B4LF43"/>
<dbReference type="EMBL" id="AE013599">
    <property type="protein sequence ID" value="AFH08076.1"/>
    <property type="molecule type" value="Genomic_DNA"/>
</dbReference>
<dbReference type="VEuPathDB" id="VectorBase:FBgn0262881"/>
<reference evidence="2 4" key="4">
    <citation type="journal article" date="2002" name="Genome Biol.">
        <title>The transposable elements of the Drosophila melanogaster euchromatin: a genomics perspective.</title>
        <authorList>
            <person name="Kaminker J.S."/>
            <person name="Bergman C.M."/>
            <person name="Kronmiller B."/>
            <person name="Carlson J."/>
            <person name="Svirskas R."/>
            <person name="Patel S."/>
            <person name="Frise E."/>
            <person name="Wheeler D.A."/>
            <person name="Lewis S.E."/>
            <person name="Rubin G.M."/>
            <person name="Ashburner M."/>
            <person name="Celniker S.E."/>
        </authorList>
    </citation>
    <scope>NUCLEOTIDE SEQUENCE [LARGE SCALE GENOMIC DNA]</scope>
    <source>
        <strain evidence="4">Berkeley</strain>
    </source>
</reference>
<dbReference type="CTD" id="12798466"/>
<reference evidence="2" key="11">
    <citation type="journal article" date="2015" name="G3 (Bethesda)">
        <title>Gene Model Annotations for Drosophila melanogaster: The Rule-Benders.</title>
        <authorList>
            <consortium name="FlyBase Consortium"/>
            <person name="Crosby M.A."/>
            <person name="Gramates L.S."/>
            <person name="Dos Santos G."/>
            <person name="Matthews B.B."/>
            <person name="St Pierre S.E."/>
            <person name="Zhou P."/>
            <person name="Schroeder A.J."/>
            <person name="Falls K."/>
            <person name="Emmert D.B."/>
            <person name="Russo S.M."/>
            <person name="Gelbart W.M."/>
            <person name="null"/>
        </authorList>
    </citation>
    <scope>NUCLEOTIDE SEQUENCE</scope>
</reference>
<dbReference type="OMA" id="FNCEARV"/>
<reference evidence="2" key="12">
    <citation type="journal article" date="2015" name="Genome Res.">
        <title>The Release 6 reference sequence of the Drosophila melanogaster genome.</title>
        <authorList>
            <person name="Hoskins R.A."/>
            <person name="Carlson J.W."/>
            <person name="Wan K.H."/>
            <person name="Park S."/>
            <person name="Mendez I."/>
            <person name="Galle S.E."/>
            <person name="Booth B.W."/>
            <person name="Pfeiffer B.D."/>
            <person name="George R.A."/>
            <person name="Svirskas R."/>
            <person name="Krzywinski M."/>
            <person name="Schein J."/>
            <person name="Accardo M.C."/>
            <person name="Damia E."/>
            <person name="Messina G."/>
            <person name="Mendez-Lago M."/>
            <person name="de Pablos B."/>
            <person name="Demakova O.V."/>
            <person name="Andreyeva E.N."/>
            <person name="Boldyreva L.V."/>
            <person name="Marra M."/>
            <person name="Carvalho A.B."/>
            <person name="Dimitri P."/>
            <person name="Villasante A."/>
            <person name="Zhimulev I.F."/>
            <person name="Rubin G.M."/>
            <person name="Karpen G.H."/>
            <person name="Celniker S.E."/>
        </authorList>
    </citation>
    <scope>NUCLEOTIDE SEQUENCE</scope>
</reference>
<accession>A0A0B4LF43</accession>
<reference evidence="2 4" key="2">
    <citation type="journal article" date="2002" name="Genome Biol.">
        <title>Finishing a whole-genome shotgun: release 3 of the Drosophila melanogaster euchromatic genome sequence.</title>
        <authorList>
            <person name="Celniker S.E."/>
            <person name="Wheeler D.A."/>
            <person name="Kronmiller B."/>
            <person name="Carlson J.W."/>
            <person name="Halpern A."/>
            <person name="Patel S."/>
            <person name="Adams M."/>
            <person name="Champe M."/>
            <person name="Dugan S.P."/>
            <person name="Frise E."/>
            <person name="Hodgson A."/>
            <person name="George R.A."/>
            <person name="Hoskins R.A."/>
            <person name="Laverty T."/>
            <person name="Muzny D.M."/>
            <person name="Nelson C.R."/>
            <person name="Pacleb J.M."/>
            <person name="Park S."/>
            <person name="Pfeiffer B.D."/>
            <person name="Richards S."/>
            <person name="Sodergren E.J."/>
            <person name="Svirskas R."/>
            <person name="Tabor P.E."/>
            <person name="Wan K."/>
            <person name="Stapleton M."/>
            <person name="Sutton G.G."/>
            <person name="Venter C."/>
            <person name="Weinstock G."/>
            <person name="Scherer S.E."/>
            <person name="Myers E.W."/>
            <person name="Gibbs R.A."/>
            <person name="Rubin G.M."/>
        </authorList>
    </citation>
    <scope>NUCLEOTIDE SEQUENCE [LARGE SCALE GENOMIC DNA]</scope>
    <source>
        <strain evidence="4">Berkeley</strain>
    </source>
</reference>
<dbReference type="GeneID" id="12798466"/>
<reference evidence="2 4" key="9">
    <citation type="journal article" date="2007" name="Science">
        <title>Sequence finishing and mapping of Drosophila melanogaster heterochromatin.</title>
        <authorList>
            <person name="Hoskins R.A."/>
            <person name="Carlson J.W."/>
            <person name="Kennedy C."/>
            <person name="Acevedo D."/>
            <person name="Evans-Holm M."/>
            <person name="Frise E."/>
            <person name="Wan K.H."/>
            <person name="Park S."/>
            <person name="Mendez-Lago M."/>
            <person name="Rossi F."/>
            <person name="Villasante A."/>
            <person name="Dimitri P."/>
            <person name="Karpen G.H."/>
            <person name="Celniker S.E."/>
        </authorList>
    </citation>
    <scope>NUCLEOTIDE SEQUENCE [LARGE SCALE GENOMIC DNA]</scope>
    <source>
        <strain evidence="4">Berkeley</strain>
    </source>
</reference>
<dbReference type="GO" id="GO:0005576">
    <property type="term" value="C:extracellular region"/>
    <property type="evidence" value="ECO:0000314"/>
    <property type="project" value="FlyBase"/>
</dbReference>
<dbReference type="EMBL" id="AE013599">
    <property type="protein sequence ID" value="AHN56221.1"/>
    <property type="molecule type" value="Genomic_DNA"/>
</dbReference>
<dbReference type="BioGRID-ORCS" id="12798466">
    <property type="hits" value="0 hits in 1 CRISPR screen"/>
</dbReference>
<reference evidence="2 4" key="5">
    <citation type="journal article" date="2002" name="Genome Biol.">
        <title>Heterochromatic sequences in a Drosophila whole-genome shotgun assembly.</title>
        <authorList>
            <person name="Hoskins R.A."/>
            <person name="Smith C.D."/>
            <person name="Carlson J.W."/>
            <person name="Carvalho A.B."/>
            <person name="Halpern A."/>
            <person name="Kaminker J.S."/>
            <person name="Kennedy C."/>
            <person name="Mungall C.J."/>
            <person name="Sullivan B.A."/>
            <person name="Sutton G.G."/>
            <person name="Yasuhara J.C."/>
            <person name="Wakimoto B.T."/>
            <person name="Myers E.W."/>
            <person name="Celniker S.E."/>
            <person name="Rubin G.M."/>
            <person name="Karpen G.H."/>
        </authorList>
    </citation>
    <scope>NUCLEOTIDE SEQUENCE [LARGE SCALE GENOMIC DNA]</scope>
    <source>
        <strain evidence="4">Berkeley</strain>
    </source>
</reference>
<dbReference type="STRING" id="7227.FBpp0311855"/>